<evidence type="ECO:0000313" key="1">
    <source>
        <dbReference type="EMBL" id="AUE03258.1"/>
    </source>
</evidence>
<accession>A0A2K9BPQ1</accession>
<dbReference type="Proteomes" id="UP000232491">
    <property type="component" value="Chromosome"/>
</dbReference>
<evidence type="ECO:0000313" key="2">
    <source>
        <dbReference type="Proteomes" id="UP000232491"/>
    </source>
</evidence>
<organism evidence="1 2">
    <name type="scientific">Bifidobacterium breve</name>
    <dbReference type="NCBI Taxonomy" id="1685"/>
    <lineage>
        <taxon>Bacteria</taxon>
        <taxon>Bacillati</taxon>
        <taxon>Actinomycetota</taxon>
        <taxon>Actinomycetes</taxon>
        <taxon>Bifidobacteriales</taxon>
        <taxon>Bifidobacteriaceae</taxon>
        <taxon>Bifidobacterium</taxon>
    </lineage>
</organism>
<reference evidence="1 2" key="1">
    <citation type="submission" date="2017-05" db="EMBL/GenBank/DDBJ databases">
        <title>Comparative genomics and methylome analysis of the gut commensal Bifidobacterium breve.</title>
        <authorList>
            <person name="Bottacini F."/>
            <person name="Morrissey R."/>
            <person name="Roberts R.J."/>
            <person name="James K."/>
            <person name="van Breen J."/>
            <person name="Egan M."/>
            <person name="Lambert J."/>
            <person name="van Limpt K."/>
            <person name="Stanton C."/>
            <person name="Knol J."/>
            <person name="O' Connell Motherway M."/>
            <person name="van Sinderen D."/>
        </authorList>
    </citation>
    <scope>NUCLEOTIDE SEQUENCE [LARGE SCALE GENOMIC DNA]</scope>
    <source>
        <strain evidence="1 2">215W447a</strain>
    </source>
</reference>
<sequence length="284" mass="30034">MLIPLAGCGASNAATAAGTSYVRSAIPAATTDAPAASSSPVSASAVGARAVSDADLPEYLVNGDFSYPGAPWGGAWNIWPDTGQYATVDNPSPAGRTDGWNAKRFGWSSTQTVGHAGVIELQNHSASGNIYAELAAYEKNTSIYQDIRTTPGTMLVWRLRHTSLNKDYLDRMSVMIGAPGHETAQQATRVSVNGLGDRTGPVGTVIATPSGGDDRADTDPWWETYTGEYLVPAGQTVTRFRFLNVDSRSGTEGNLLDDIVLGRLYPLSYDGNGNTRGSTPEQKQ</sequence>
<proteinExistence type="predicted"/>
<gene>
    <name evidence="1" type="ORF">BB215W447A_1242</name>
</gene>
<protein>
    <submittedName>
        <fullName evidence="1">Uncharacterized protein</fullName>
    </submittedName>
</protein>
<dbReference type="AlphaFoldDB" id="A0A2K9BPQ1"/>
<dbReference type="EMBL" id="CP021558">
    <property type="protein sequence ID" value="AUE03258.1"/>
    <property type="molecule type" value="Genomic_DNA"/>
</dbReference>
<name>A0A2K9BPQ1_BIFBR</name>